<evidence type="ECO:0000256" key="2">
    <source>
        <dbReference type="ARBA" id="ARBA00004172"/>
    </source>
</evidence>
<keyword evidence="12" id="KW-0770">Synapse</keyword>
<dbReference type="FunCoup" id="A0A6P6Y8A3">
    <property type="interactions" value="128"/>
</dbReference>
<dbReference type="PANTHER" id="PTHR15664">
    <property type="entry name" value="C20ORF30 PROTEIN"/>
    <property type="match status" value="1"/>
</dbReference>
<evidence type="ECO:0000256" key="8">
    <source>
        <dbReference type="ARBA" id="ARBA00007743"/>
    </source>
</evidence>
<dbReference type="GO" id="GO:0008021">
    <property type="term" value="C:synaptic vesicle"/>
    <property type="evidence" value="ECO:0007669"/>
    <property type="project" value="UniProtKB-SubCell"/>
</dbReference>
<dbReference type="InterPro" id="IPR008590">
    <property type="entry name" value="TMEM_230/134"/>
</dbReference>
<comment type="similarity">
    <text evidence="8">Belongs to the TMEM134/TMEM230 family.</text>
</comment>
<evidence type="ECO:0000256" key="15">
    <source>
        <dbReference type="ARBA" id="ARBA00023329"/>
    </source>
</evidence>
<dbReference type="AlphaFoldDB" id="A0A6P6Y8A3"/>
<keyword evidence="15" id="KW-0968">Cytoplasmic vesicle</keyword>
<evidence type="ECO:0000256" key="9">
    <source>
        <dbReference type="ARBA" id="ARBA00022692"/>
    </source>
</evidence>
<dbReference type="GO" id="GO:0005794">
    <property type="term" value="C:Golgi apparatus"/>
    <property type="evidence" value="ECO:0007669"/>
    <property type="project" value="UniProtKB-SubCell"/>
</dbReference>
<dbReference type="Proteomes" id="UP000515146">
    <property type="component" value="Unplaced"/>
</dbReference>
<reference evidence="20" key="1">
    <citation type="submission" date="2025-08" db="UniProtKB">
        <authorList>
            <consortium name="RefSeq"/>
        </authorList>
    </citation>
    <scope>IDENTIFICATION</scope>
    <source>
        <strain evidence="20">Airmid</strain>
    </source>
</reference>
<dbReference type="PANTHER" id="PTHR15664:SF6">
    <property type="entry name" value="TRANSMEMBRANE PROTEIN 230"/>
    <property type="match status" value="1"/>
</dbReference>
<sequence length="139" mass="16180">MANLHYRRSAKLLSNDISDDYDDDDYDANDNDDERQNLIDKTEQYSVDNEKYEKSNRFNDHIPWKGILLAFTLTLIGIIIVIVFICSQMGWIAFRPDDNFTFLTLAFITLVPGLYHSIIAFRAYRGYDGYSFDDIADLN</sequence>
<evidence type="ECO:0000256" key="14">
    <source>
        <dbReference type="ARBA" id="ARBA00023136"/>
    </source>
</evidence>
<evidence type="ECO:0000256" key="16">
    <source>
        <dbReference type="ARBA" id="ARBA00024003"/>
    </source>
</evidence>
<evidence type="ECO:0000256" key="17">
    <source>
        <dbReference type="ARBA" id="ARBA00024088"/>
    </source>
</evidence>
<keyword evidence="9 18" id="KW-0812">Transmembrane</keyword>
<keyword evidence="10" id="KW-0967">Endosome</keyword>
<keyword evidence="11 18" id="KW-1133">Transmembrane helix</keyword>
<name>A0A6P6Y8A3_DERPT</name>
<dbReference type="KEGG" id="dpte:113795661"/>
<dbReference type="InterPro" id="IPR044234">
    <property type="entry name" value="TMEM230"/>
</dbReference>
<keyword evidence="19" id="KW-1185">Reference proteome</keyword>
<evidence type="ECO:0000256" key="6">
    <source>
        <dbReference type="ARBA" id="ARBA00004601"/>
    </source>
</evidence>
<comment type="function">
    <text evidence="16">Involved in trafficking and recycling of synaptic vesicles.</text>
</comment>
<evidence type="ECO:0000256" key="3">
    <source>
        <dbReference type="ARBA" id="ARBA00004234"/>
    </source>
</evidence>
<evidence type="ECO:0000256" key="7">
    <source>
        <dbReference type="ARBA" id="ARBA00004603"/>
    </source>
</evidence>
<accession>A0A6P6Y8A3</accession>
<organism evidence="19 20">
    <name type="scientific">Dermatophagoides pteronyssinus</name>
    <name type="common">European house dust mite</name>
    <dbReference type="NCBI Taxonomy" id="6956"/>
    <lineage>
        <taxon>Eukaryota</taxon>
        <taxon>Metazoa</taxon>
        <taxon>Ecdysozoa</taxon>
        <taxon>Arthropoda</taxon>
        <taxon>Chelicerata</taxon>
        <taxon>Arachnida</taxon>
        <taxon>Acari</taxon>
        <taxon>Acariformes</taxon>
        <taxon>Sarcoptiformes</taxon>
        <taxon>Astigmata</taxon>
        <taxon>Psoroptidia</taxon>
        <taxon>Analgoidea</taxon>
        <taxon>Pyroglyphidae</taxon>
        <taxon>Dermatophagoidinae</taxon>
        <taxon>Dermatophagoides</taxon>
    </lineage>
</organism>
<keyword evidence="13" id="KW-0333">Golgi apparatus</keyword>
<evidence type="ECO:0000313" key="19">
    <source>
        <dbReference type="Proteomes" id="UP000515146"/>
    </source>
</evidence>
<dbReference type="GO" id="GO:0005776">
    <property type="term" value="C:autophagosome"/>
    <property type="evidence" value="ECO:0007669"/>
    <property type="project" value="UniProtKB-SubCell"/>
</dbReference>
<dbReference type="GO" id="GO:0005770">
    <property type="term" value="C:late endosome"/>
    <property type="evidence" value="ECO:0007669"/>
    <property type="project" value="UniProtKB-SubCell"/>
</dbReference>
<dbReference type="OrthoDB" id="5597044at2759"/>
<dbReference type="GO" id="GO:0005769">
    <property type="term" value="C:early endosome"/>
    <property type="evidence" value="ECO:0007669"/>
    <property type="project" value="UniProtKB-SubCell"/>
</dbReference>
<feature type="transmembrane region" description="Helical" evidence="18">
    <location>
        <begin position="100"/>
        <end position="121"/>
    </location>
</feature>
<evidence type="ECO:0000256" key="1">
    <source>
        <dbReference type="ARBA" id="ARBA00004141"/>
    </source>
</evidence>
<evidence type="ECO:0000256" key="4">
    <source>
        <dbReference type="ARBA" id="ARBA00004412"/>
    </source>
</evidence>
<evidence type="ECO:0000256" key="13">
    <source>
        <dbReference type="ARBA" id="ARBA00023034"/>
    </source>
</evidence>
<evidence type="ECO:0000313" key="20">
    <source>
        <dbReference type="RefSeq" id="XP_027201668.1"/>
    </source>
</evidence>
<dbReference type="Pfam" id="PF05915">
    <property type="entry name" value="TMEM_230_134"/>
    <property type="match status" value="1"/>
</dbReference>
<comment type="subcellular location">
    <subcellularLocation>
        <location evidence="5">Cytoplasmic vesicle</location>
        <location evidence="5">Autophagosome</location>
    </subcellularLocation>
    <subcellularLocation>
        <location evidence="3">Cytoplasmic vesicle</location>
        <location evidence="3">Secretory vesicle</location>
        <location evidence="3">Synaptic vesicle</location>
    </subcellularLocation>
    <subcellularLocation>
        <location evidence="4">Early endosome</location>
    </subcellularLocation>
    <subcellularLocation>
        <location evidence="6">Golgi apparatus</location>
        <location evidence="6">trans-Golgi network</location>
    </subcellularLocation>
    <subcellularLocation>
        <location evidence="7">Late endosome</location>
    </subcellularLocation>
    <subcellularLocation>
        <location evidence="1">Membrane</location>
        <topology evidence="1">Multi-pass membrane protein</topology>
    </subcellularLocation>
    <subcellularLocation>
        <location evidence="2">Recycling endosome</location>
    </subcellularLocation>
</comment>
<keyword evidence="14 18" id="KW-0472">Membrane</keyword>
<evidence type="ECO:0000256" key="11">
    <source>
        <dbReference type="ARBA" id="ARBA00022989"/>
    </source>
</evidence>
<gene>
    <name evidence="20" type="primary">LOC113795661</name>
</gene>
<evidence type="ECO:0000256" key="5">
    <source>
        <dbReference type="ARBA" id="ARBA00004419"/>
    </source>
</evidence>
<evidence type="ECO:0000256" key="18">
    <source>
        <dbReference type="SAM" id="Phobius"/>
    </source>
</evidence>
<feature type="transmembrane region" description="Helical" evidence="18">
    <location>
        <begin position="67"/>
        <end position="94"/>
    </location>
</feature>
<dbReference type="RefSeq" id="XP_027201668.1">
    <property type="nucleotide sequence ID" value="XM_027345867.1"/>
</dbReference>
<dbReference type="GO" id="GO:0016020">
    <property type="term" value="C:membrane"/>
    <property type="evidence" value="ECO:0007669"/>
    <property type="project" value="UniProtKB-SubCell"/>
</dbReference>
<dbReference type="GO" id="GO:0055037">
    <property type="term" value="C:recycling endosome"/>
    <property type="evidence" value="ECO:0007669"/>
    <property type="project" value="UniProtKB-SubCell"/>
</dbReference>
<evidence type="ECO:0000256" key="10">
    <source>
        <dbReference type="ARBA" id="ARBA00022753"/>
    </source>
</evidence>
<dbReference type="InParanoid" id="A0A6P6Y8A3"/>
<proteinExistence type="inferred from homology"/>
<evidence type="ECO:0000256" key="12">
    <source>
        <dbReference type="ARBA" id="ARBA00023018"/>
    </source>
</evidence>
<protein>
    <recommendedName>
        <fullName evidence="17">Transmembrane protein 230</fullName>
    </recommendedName>
</protein>